<sequence>MKVSMANDEEAESEVGVEEEEGEEEEEKWAKHYSSFHQILLVGDGDFSFSLSLAQSFGSASNIVASSLDSYDVVILKYMEAKSNLENLKKLGASLLHEVDATKMKFHTDLKMRKFDRIIYNFPHAGFFGKEDNADMIEMHRGLVDGFFRNARGMLQAGGEIHVNHKTTAPFCQWNIEELASQNSLILAECVDFKIEDYPGYKNKRGDGSRCDEPFPLGECSTFKFRLSRKTKMSLRDIRHFAPAVHGRYQQFLETPTQMQQRSTSNDFNYLRAGQFTDMGHVSEDVRLPFTVGRIPHLALAEHRRSQQVLETPTQMQQRSTSNDFYYSRAGQFTDMGRVSEDVHLPFTPHLAPAAHGRSQQFLETLTQMQQRSTSNDFNYPRAGQFTDMRHVSEDVRLPFTVRRTPHLAPAARGRSQQFLETPFQMQHCSTSNDFNYPRAGQFTDMGHVSEDLHLPFTQHLAPAAHGRSQQFLETPFQMQQFSPSINFSHPRAGYSLNVERVLNDVQLPSAIAARNERFGMIDGHLNNPTEIFGRNMIDSSYIHAPRFHFRDSAEMPGRTLNGG</sequence>
<dbReference type="OrthoDB" id="273345at2759"/>
<dbReference type="AlphaFoldDB" id="A0A5N6L3Z9"/>
<organism evidence="3 4">
    <name type="scientific">Carpinus fangiana</name>
    <dbReference type="NCBI Taxonomy" id="176857"/>
    <lineage>
        <taxon>Eukaryota</taxon>
        <taxon>Viridiplantae</taxon>
        <taxon>Streptophyta</taxon>
        <taxon>Embryophyta</taxon>
        <taxon>Tracheophyta</taxon>
        <taxon>Spermatophyta</taxon>
        <taxon>Magnoliopsida</taxon>
        <taxon>eudicotyledons</taxon>
        <taxon>Gunneridae</taxon>
        <taxon>Pentapetalae</taxon>
        <taxon>rosids</taxon>
        <taxon>fabids</taxon>
        <taxon>Fagales</taxon>
        <taxon>Betulaceae</taxon>
        <taxon>Carpinus</taxon>
    </lineage>
</organism>
<accession>A0A5N6L3Z9</accession>
<proteinExistence type="predicted"/>
<name>A0A5N6L3Z9_9ROSI</name>
<dbReference type="Pfam" id="PF10354">
    <property type="entry name" value="BMT5-like"/>
    <property type="match status" value="1"/>
</dbReference>
<feature type="domain" description="25S rRNA (uridine-N(3))-methyltransferase BMT5-like" evidence="2">
    <location>
        <begin position="40"/>
        <end position="205"/>
    </location>
</feature>
<reference evidence="3 4" key="1">
    <citation type="submission" date="2019-06" db="EMBL/GenBank/DDBJ databases">
        <title>A chromosomal-level reference genome of Carpinus fangiana (Coryloideae, Betulaceae).</title>
        <authorList>
            <person name="Yang X."/>
            <person name="Wang Z."/>
            <person name="Zhang L."/>
            <person name="Hao G."/>
            <person name="Liu J."/>
            <person name="Yang Y."/>
        </authorList>
    </citation>
    <scope>NUCLEOTIDE SEQUENCE [LARGE SCALE GENOMIC DNA]</scope>
    <source>
        <strain evidence="3">Cfa_2016G</strain>
        <tissue evidence="3">Leaf</tissue>
    </source>
</reference>
<feature type="compositionally biased region" description="Acidic residues" evidence="1">
    <location>
        <begin position="7"/>
        <end position="27"/>
    </location>
</feature>
<dbReference type="GO" id="GO:0070042">
    <property type="term" value="F:rRNA (uridine-N3-)-methyltransferase activity"/>
    <property type="evidence" value="ECO:0007669"/>
    <property type="project" value="InterPro"/>
</dbReference>
<dbReference type="FunFam" id="3.40.50.150:FF:000440">
    <property type="entry name" value="Os09g0479300 protein"/>
    <property type="match status" value="1"/>
</dbReference>
<evidence type="ECO:0000256" key="1">
    <source>
        <dbReference type="SAM" id="MobiDB-lite"/>
    </source>
</evidence>
<dbReference type="PANTHER" id="PTHR11538">
    <property type="entry name" value="PHENYLALANYL-TRNA SYNTHETASE"/>
    <property type="match status" value="1"/>
</dbReference>
<gene>
    <name evidence="3" type="ORF">FH972_026444</name>
</gene>
<feature type="region of interest" description="Disordered" evidence="1">
    <location>
        <begin position="1"/>
        <end position="28"/>
    </location>
</feature>
<dbReference type="EMBL" id="VIBQ01000095">
    <property type="protein sequence ID" value="KAB8731806.1"/>
    <property type="molecule type" value="Genomic_DNA"/>
</dbReference>
<protein>
    <recommendedName>
        <fullName evidence="2">25S rRNA (uridine-N(3))-methyltransferase BMT5-like domain-containing protein</fullName>
    </recommendedName>
</protein>
<evidence type="ECO:0000313" key="4">
    <source>
        <dbReference type="Proteomes" id="UP000327013"/>
    </source>
</evidence>
<evidence type="ECO:0000313" key="3">
    <source>
        <dbReference type="EMBL" id="KAB8731806.1"/>
    </source>
</evidence>
<dbReference type="Proteomes" id="UP000327013">
    <property type="component" value="Unassembled WGS sequence"/>
</dbReference>
<dbReference type="GO" id="GO:0005737">
    <property type="term" value="C:cytoplasm"/>
    <property type="evidence" value="ECO:0007669"/>
    <property type="project" value="TreeGrafter"/>
</dbReference>
<dbReference type="GO" id="GO:0070475">
    <property type="term" value="P:rRNA base methylation"/>
    <property type="evidence" value="ECO:0007669"/>
    <property type="project" value="InterPro"/>
</dbReference>
<evidence type="ECO:0000259" key="2">
    <source>
        <dbReference type="Pfam" id="PF10354"/>
    </source>
</evidence>
<comment type="caution">
    <text evidence="3">The sequence shown here is derived from an EMBL/GenBank/DDBJ whole genome shotgun (WGS) entry which is preliminary data.</text>
</comment>
<dbReference type="InterPro" id="IPR019446">
    <property type="entry name" value="BMT5-like"/>
</dbReference>
<dbReference type="PANTHER" id="PTHR11538:SF26">
    <property type="entry name" value="FERREDOXIN-FOLD ANTICODON-BINDING DOMAIN-CONTAINING PROTEIN 1"/>
    <property type="match status" value="1"/>
</dbReference>
<keyword evidence="4" id="KW-1185">Reference proteome</keyword>